<sequence>MTDAKELREMSDEQLELTLKDAAEHLFRLRIQSQTERLDAPTELRINRRLIARVKTIQTERAMAAAATEAAAAK</sequence>
<dbReference type="GO" id="GO:0006412">
    <property type="term" value="P:translation"/>
    <property type="evidence" value="ECO:0007669"/>
    <property type="project" value="UniProtKB-UniRule"/>
</dbReference>
<evidence type="ECO:0000256" key="2">
    <source>
        <dbReference type="ARBA" id="ARBA00022980"/>
    </source>
</evidence>
<dbReference type="InterPro" id="IPR001854">
    <property type="entry name" value="Ribosomal_uL29"/>
</dbReference>
<accession>A0A9X2FCI6</accession>
<dbReference type="Pfam" id="PF00831">
    <property type="entry name" value="Ribosomal_L29"/>
    <property type="match status" value="1"/>
</dbReference>
<dbReference type="PANTHER" id="PTHR10916:SF0">
    <property type="entry name" value="LARGE RIBOSOMAL SUBUNIT PROTEIN UL29C"/>
    <property type="match status" value="1"/>
</dbReference>
<proteinExistence type="inferred from homology"/>
<protein>
    <recommendedName>
        <fullName evidence="4 5">Large ribosomal subunit protein uL29</fullName>
    </recommendedName>
</protein>
<dbReference type="Proteomes" id="UP001155241">
    <property type="component" value="Unassembled WGS sequence"/>
</dbReference>
<keyword evidence="3 5" id="KW-0687">Ribonucleoprotein</keyword>
<comment type="similarity">
    <text evidence="1 5">Belongs to the universal ribosomal protein uL29 family.</text>
</comment>
<evidence type="ECO:0000313" key="6">
    <source>
        <dbReference type="EMBL" id="MCO6046059.1"/>
    </source>
</evidence>
<name>A0A9X2FCI6_9BACT</name>
<dbReference type="SUPFAM" id="SSF46561">
    <property type="entry name" value="Ribosomal protein L29 (L29p)"/>
    <property type="match status" value="1"/>
</dbReference>
<organism evidence="6 7">
    <name type="scientific">Aeoliella straminimaris</name>
    <dbReference type="NCBI Taxonomy" id="2954799"/>
    <lineage>
        <taxon>Bacteria</taxon>
        <taxon>Pseudomonadati</taxon>
        <taxon>Planctomycetota</taxon>
        <taxon>Planctomycetia</taxon>
        <taxon>Pirellulales</taxon>
        <taxon>Lacipirellulaceae</taxon>
        <taxon>Aeoliella</taxon>
    </lineage>
</organism>
<dbReference type="CDD" id="cd00427">
    <property type="entry name" value="Ribosomal_L29_HIP"/>
    <property type="match status" value="1"/>
</dbReference>
<comment type="caution">
    <text evidence="6">The sequence shown here is derived from an EMBL/GenBank/DDBJ whole genome shotgun (WGS) entry which is preliminary data.</text>
</comment>
<evidence type="ECO:0000256" key="4">
    <source>
        <dbReference type="ARBA" id="ARBA00035204"/>
    </source>
</evidence>
<dbReference type="HAMAP" id="MF_00374">
    <property type="entry name" value="Ribosomal_uL29"/>
    <property type="match status" value="1"/>
</dbReference>
<dbReference type="PANTHER" id="PTHR10916">
    <property type="entry name" value="60S RIBOSOMAL PROTEIN L35/50S RIBOSOMAL PROTEIN L29"/>
    <property type="match status" value="1"/>
</dbReference>
<evidence type="ECO:0000256" key="1">
    <source>
        <dbReference type="ARBA" id="ARBA00009254"/>
    </source>
</evidence>
<dbReference type="GO" id="GO:0022625">
    <property type="term" value="C:cytosolic large ribosomal subunit"/>
    <property type="evidence" value="ECO:0007669"/>
    <property type="project" value="TreeGrafter"/>
</dbReference>
<dbReference type="InterPro" id="IPR036049">
    <property type="entry name" value="Ribosomal_uL29_sf"/>
</dbReference>
<dbReference type="EMBL" id="JAMXLR010000065">
    <property type="protein sequence ID" value="MCO6046059.1"/>
    <property type="molecule type" value="Genomic_DNA"/>
</dbReference>
<gene>
    <name evidence="5 6" type="primary">rpmC</name>
    <name evidence="6" type="ORF">NG895_19335</name>
</gene>
<keyword evidence="2 5" id="KW-0689">Ribosomal protein</keyword>
<reference evidence="6" key="1">
    <citation type="submission" date="2022-06" db="EMBL/GenBank/DDBJ databases">
        <title>Aeoliella straminimaris, a novel planctomycete from sediments.</title>
        <authorList>
            <person name="Vitorino I.R."/>
            <person name="Lage O.M."/>
        </authorList>
    </citation>
    <scope>NUCLEOTIDE SEQUENCE</scope>
    <source>
        <strain evidence="6">ICT_H6.2</strain>
    </source>
</reference>
<evidence type="ECO:0000256" key="3">
    <source>
        <dbReference type="ARBA" id="ARBA00023274"/>
    </source>
</evidence>
<dbReference type="GO" id="GO:0003735">
    <property type="term" value="F:structural constituent of ribosome"/>
    <property type="evidence" value="ECO:0007669"/>
    <property type="project" value="InterPro"/>
</dbReference>
<dbReference type="AlphaFoldDB" id="A0A9X2FCI6"/>
<evidence type="ECO:0000256" key="5">
    <source>
        <dbReference type="HAMAP-Rule" id="MF_00374"/>
    </source>
</evidence>
<dbReference type="Gene3D" id="1.10.287.310">
    <property type="match status" value="1"/>
</dbReference>
<dbReference type="RefSeq" id="WP_252854172.1">
    <property type="nucleotide sequence ID" value="NZ_JAMXLR010000065.1"/>
</dbReference>
<dbReference type="InterPro" id="IPR050063">
    <property type="entry name" value="Ribosomal_protein_uL29"/>
</dbReference>
<keyword evidence="7" id="KW-1185">Reference proteome</keyword>
<evidence type="ECO:0000313" key="7">
    <source>
        <dbReference type="Proteomes" id="UP001155241"/>
    </source>
</evidence>
<dbReference type="NCBIfam" id="TIGR00012">
    <property type="entry name" value="L29"/>
    <property type="match status" value="1"/>
</dbReference>